<dbReference type="PIRSF" id="PIRSF036492">
    <property type="entry name" value="ALDH"/>
    <property type="match status" value="1"/>
</dbReference>
<dbReference type="Proteomes" id="UP000587942">
    <property type="component" value="Unassembled WGS sequence"/>
</dbReference>
<dbReference type="InterPro" id="IPR016161">
    <property type="entry name" value="Ald_DH/histidinol_DH"/>
</dbReference>
<dbReference type="InterPro" id="IPR029510">
    <property type="entry name" value="Ald_DH_CS_GLU"/>
</dbReference>
<accession>A0A846TJ33</accession>
<dbReference type="InterPro" id="IPR016162">
    <property type="entry name" value="Ald_DH_N"/>
</dbReference>
<feature type="domain" description="Aldehyde dehydrogenase" evidence="7">
    <location>
        <begin position="8"/>
        <end position="462"/>
    </location>
</feature>
<proteinExistence type="inferred from homology"/>
<dbReference type="FunFam" id="3.40.309.10:FF:000009">
    <property type="entry name" value="Aldehyde dehydrogenase A"/>
    <property type="match status" value="1"/>
</dbReference>
<reference evidence="8 9" key="1">
    <citation type="submission" date="2020-03" db="EMBL/GenBank/DDBJ databases">
        <authorList>
            <person name="Sun Q."/>
        </authorList>
    </citation>
    <scope>NUCLEOTIDE SEQUENCE [LARGE SCALE GENOMIC DNA]</scope>
    <source>
        <strain evidence="8 9">KACC 21451</strain>
    </source>
</reference>
<name>A0A846TJ33_9BACI</name>
<feature type="active site" evidence="4 5">
    <location>
        <position position="239"/>
    </location>
</feature>
<comment type="similarity">
    <text evidence="1 3 6">Belongs to the aldehyde dehydrogenase family.</text>
</comment>
<dbReference type="GO" id="GO:0006081">
    <property type="term" value="P:aldehyde metabolic process"/>
    <property type="evidence" value="ECO:0007669"/>
    <property type="project" value="InterPro"/>
</dbReference>
<dbReference type="InterPro" id="IPR012394">
    <property type="entry name" value="Aldehyde_DH_NAD(P)"/>
</dbReference>
<gene>
    <name evidence="8" type="ORF">GWK17_08525</name>
</gene>
<evidence type="ECO:0000313" key="9">
    <source>
        <dbReference type="Proteomes" id="UP000587942"/>
    </source>
</evidence>
<dbReference type="GO" id="GO:0016620">
    <property type="term" value="F:oxidoreductase activity, acting on the aldehyde or oxo group of donors, NAD or NADP as acceptor"/>
    <property type="evidence" value="ECO:0007669"/>
    <property type="project" value="InterPro"/>
</dbReference>
<evidence type="ECO:0000256" key="1">
    <source>
        <dbReference type="ARBA" id="ARBA00009986"/>
    </source>
</evidence>
<protein>
    <recommendedName>
        <fullName evidence="3">Aldehyde dehydrogenase</fullName>
    </recommendedName>
</protein>
<dbReference type="PANTHER" id="PTHR11699">
    <property type="entry name" value="ALDEHYDE DEHYDROGENASE-RELATED"/>
    <property type="match status" value="1"/>
</dbReference>
<evidence type="ECO:0000259" key="7">
    <source>
        <dbReference type="Pfam" id="PF00171"/>
    </source>
</evidence>
<dbReference type="RefSeq" id="WP_167831959.1">
    <property type="nucleotide sequence ID" value="NZ_JAAVUM010000004.1"/>
</dbReference>
<evidence type="ECO:0000256" key="6">
    <source>
        <dbReference type="RuleBase" id="RU003345"/>
    </source>
</evidence>
<keyword evidence="2 3" id="KW-0560">Oxidoreductase</keyword>
<evidence type="ECO:0000256" key="2">
    <source>
        <dbReference type="ARBA" id="ARBA00023002"/>
    </source>
</evidence>
<evidence type="ECO:0000256" key="5">
    <source>
        <dbReference type="PROSITE-ProRule" id="PRU10007"/>
    </source>
</evidence>
<comment type="caution">
    <text evidence="8">The sequence shown here is derived from an EMBL/GenBank/DDBJ whole genome shotgun (WGS) entry which is preliminary data.</text>
</comment>
<evidence type="ECO:0000313" key="8">
    <source>
        <dbReference type="EMBL" id="NKE05522.1"/>
    </source>
</evidence>
<dbReference type="EMBL" id="JAAVUM010000004">
    <property type="protein sequence ID" value="NKE05522.1"/>
    <property type="molecule type" value="Genomic_DNA"/>
</dbReference>
<dbReference type="Gene3D" id="3.40.605.10">
    <property type="entry name" value="Aldehyde Dehydrogenase, Chain A, domain 1"/>
    <property type="match status" value="1"/>
</dbReference>
<dbReference type="CDD" id="cd07099">
    <property type="entry name" value="ALDH_DDALDH"/>
    <property type="match status" value="1"/>
</dbReference>
<evidence type="ECO:0000256" key="4">
    <source>
        <dbReference type="PIRSR" id="PIRSR036492-1"/>
    </source>
</evidence>
<dbReference type="SUPFAM" id="SSF53720">
    <property type="entry name" value="ALDH-like"/>
    <property type="match status" value="1"/>
</dbReference>
<dbReference type="Pfam" id="PF00171">
    <property type="entry name" value="Aldedh"/>
    <property type="match status" value="1"/>
</dbReference>
<dbReference type="Gene3D" id="3.40.309.10">
    <property type="entry name" value="Aldehyde Dehydrogenase, Chain A, domain 2"/>
    <property type="match status" value="1"/>
</dbReference>
<evidence type="ECO:0000256" key="3">
    <source>
        <dbReference type="PIRNR" id="PIRNR036492"/>
    </source>
</evidence>
<dbReference type="AlphaFoldDB" id="A0A846TJ33"/>
<feature type="active site" evidence="4">
    <location>
        <position position="273"/>
    </location>
</feature>
<dbReference type="InterPro" id="IPR016163">
    <property type="entry name" value="Ald_DH_C"/>
</dbReference>
<organism evidence="8 9">
    <name type="scientific">Mesobacillus selenatarsenatis</name>
    <dbReference type="NCBI Taxonomy" id="388741"/>
    <lineage>
        <taxon>Bacteria</taxon>
        <taxon>Bacillati</taxon>
        <taxon>Bacillota</taxon>
        <taxon>Bacilli</taxon>
        <taxon>Bacillales</taxon>
        <taxon>Bacillaceae</taxon>
        <taxon>Mesobacillus</taxon>
    </lineage>
</organism>
<dbReference type="InterPro" id="IPR015590">
    <property type="entry name" value="Aldehyde_DH_dom"/>
</dbReference>
<dbReference type="PROSITE" id="PS00687">
    <property type="entry name" value="ALDEHYDE_DEHYDR_GLU"/>
    <property type="match status" value="1"/>
</dbReference>
<sequence length="515" mass="57216">MHSVKDVQKMSVVAPATGEVIAEIEETPVQEIPFFYQRAKDGFEYWSSMAISERTRYLKRLKKLMVDEMDQIAKVISDDTGKVLTESIVADIMPTLDAIDHIIRHAEKVLSRKKVKTPLLLIGKKSFIEYMPRGVVLVISPWNYPLQLAMVPMISALAGGNAVILKPSEVTPLVGKCIEDLFKRSGFPEGTVQVAHGGKEVGAAFTAGKPDYIFFTGSVRTGKIIQQQAAKDLIPTTLELGGKDPMIVFEDANIDRAVKGAVWGAFTNSGQVCMSAERLYVERSIYGKFLEKLKKEVNSLQQGNDINADVGSMTFPGQKDVVKAQLDEALERGAKLETGLKPSDWKGDMFLPLTVVTEVEQDMKIIQEESFGPLLPVVPFDTEEEAITFANGTVFGLNASVWTKDKAKAHRVASRLVSGAVVINDVLITVANHGLPFGGTKESGIGRYHSEAGLRIFCHEKAIMEDMGIMKSEIQWYPYKGKYPLFLNLFKSYFSEKRDWFTFVKNYIALLKNNK</sequence>